<dbReference type="SUPFAM" id="SSF50156">
    <property type="entry name" value="PDZ domain-like"/>
    <property type="match status" value="1"/>
</dbReference>
<accession>A0A7S3PZV5</accession>
<reference evidence="4" key="1">
    <citation type="submission" date="2021-01" db="EMBL/GenBank/DDBJ databases">
        <authorList>
            <person name="Corre E."/>
            <person name="Pelletier E."/>
            <person name="Niang G."/>
            <person name="Scheremetjew M."/>
            <person name="Finn R."/>
            <person name="Kale V."/>
            <person name="Holt S."/>
            <person name="Cochrane G."/>
            <person name="Meng A."/>
            <person name="Brown T."/>
            <person name="Cohen L."/>
        </authorList>
    </citation>
    <scope>NUCLEOTIDE SEQUENCE</scope>
    <source>
        <strain evidence="4">MM31A-1</strain>
    </source>
</reference>
<feature type="region of interest" description="Disordered" evidence="1">
    <location>
        <begin position="668"/>
        <end position="691"/>
    </location>
</feature>
<keyword evidence="2" id="KW-0812">Transmembrane</keyword>
<dbReference type="InterPro" id="IPR036034">
    <property type="entry name" value="PDZ_sf"/>
</dbReference>
<feature type="compositionally biased region" description="Polar residues" evidence="1">
    <location>
        <begin position="601"/>
        <end position="613"/>
    </location>
</feature>
<feature type="compositionally biased region" description="Polar residues" evidence="1">
    <location>
        <begin position="328"/>
        <end position="340"/>
    </location>
</feature>
<dbReference type="PANTHER" id="PTHR38909:SF1">
    <property type="entry name" value="G PROTEIN GAMMA DOMAIN-CONTAINING PROTEIN"/>
    <property type="match status" value="1"/>
</dbReference>
<evidence type="ECO:0000256" key="3">
    <source>
        <dbReference type="SAM" id="SignalP"/>
    </source>
</evidence>
<feature type="compositionally biased region" description="Polar residues" evidence="1">
    <location>
        <begin position="80"/>
        <end position="98"/>
    </location>
</feature>
<evidence type="ECO:0000256" key="2">
    <source>
        <dbReference type="SAM" id="Phobius"/>
    </source>
</evidence>
<feature type="compositionally biased region" description="Low complexity" evidence="1">
    <location>
        <begin position="281"/>
        <end position="327"/>
    </location>
</feature>
<feature type="compositionally biased region" description="Polar residues" evidence="1">
    <location>
        <begin position="161"/>
        <end position="173"/>
    </location>
</feature>
<feature type="compositionally biased region" description="Polar residues" evidence="1">
    <location>
        <begin position="621"/>
        <end position="640"/>
    </location>
</feature>
<gene>
    <name evidence="4" type="ORF">CDEB00056_LOCUS5889</name>
</gene>
<evidence type="ECO:0000256" key="1">
    <source>
        <dbReference type="SAM" id="MobiDB-lite"/>
    </source>
</evidence>
<feature type="chain" id="PRO_5031019356" description="PDZ domain-containing protein" evidence="3">
    <location>
        <begin position="21"/>
        <end position="833"/>
    </location>
</feature>
<keyword evidence="2" id="KW-0472">Membrane</keyword>
<feature type="compositionally biased region" description="Low complexity" evidence="1">
    <location>
        <begin position="142"/>
        <end position="159"/>
    </location>
</feature>
<feature type="region of interest" description="Disordered" evidence="1">
    <location>
        <begin position="601"/>
        <end position="656"/>
    </location>
</feature>
<feature type="compositionally biased region" description="Polar residues" evidence="1">
    <location>
        <begin position="349"/>
        <end position="364"/>
    </location>
</feature>
<name>A0A7S3PZV5_9STRA</name>
<feature type="region of interest" description="Disordered" evidence="1">
    <location>
        <begin position="39"/>
        <end position="364"/>
    </location>
</feature>
<evidence type="ECO:0000313" key="4">
    <source>
        <dbReference type="EMBL" id="CAE0461048.1"/>
    </source>
</evidence>
<dbReference type="PANTHER" id="PTHR38909">
    <property type="entry name" value="G PROTEIN GAMMA DOMAIN-CONTAINING PROTEIN"/>
    <property type="match status" value="1"/>
</dbReference>
<dbReference type="EMBL" id="HBIO01007804">
    <property type="protein sequence ID" value="CAE0461048.1"/>
    <property type="molecule type" value="Transcribed_RNA"/>
</dbReference>
<feature type="compositionally biased region" description="Low complexity" evidence="1">
    <location>
        <begin position="51"/>
        <end position="79"/>
    </location>
</feature>
<evidence type="ECO:0008006" key="5">
    <source>
        <dbReference type="Google" id="ProtNLM"/>
    </source>
</evidence>
<keyword evidence="2" id="KW-1133">Transmembrane helix</keyword>
<organism evidence="4">
    <name type="scientific">Chaetoceros debilis</name>
    <dbReference type="NCBI Taxonomy" id="122233"/>
    <lineage>
        <taxon>Eukaryota</taxon>
        <taxon>Sar</taxon>
        <taxon>Stramenopiles</taxon>
        <taxon>Ochrophyta</taxon>
        <taxon>Bacillariophyta</taxon>
        <taxon>Coscinodiscophyceae</taxon>
        <taxon>Chaetocerotophycidae</taxon>
        <taxon>Chaetocerotales</taxon>
        <taxon>Chaetocerotaceae</taxon>
        <taxon>Chaetoceros</taxon>
    </lineage>
</organism>
<dbReference type="AlphaFoldDB" id="A0A7S3PZV5"/>
<sequence>MKIMFPKALLSLILLPLADAEVSKPPPFMNSFVTPEPTVSPAPTVLPTFRPSVSSIPSNQPSSSPSMSPTSNPSLSSMPTITKSNKPSITLSRVPSTNPTLAPSKPPTSSPTLSPSMNHSVAPSPLPSSALSSDPTGSPTLSPSSKPTAKASAAPSHSPEGSPSSIPTSNPTMDPSFSPTESPSVEPTSNPAASPSSSPEGSPSAAPTETSQPSVLPSLSHSKSPSTGPSLQPSEIPSGSPEGSPSSQPSSQPSNHPSSQPSSKPSNQPSSQPTVQPSTFPSKRPTSVPTTPKPSVNPSSVPTSTPSTKPSSSPTSSPSISPSRLPSGNPTSTPTMNPSEFPSDLPSMEPSNQPTSLPTSLPSENPTEVHVVVYNTTMVIGFQNFNVAMDDSHEDGFENYVKNFITMYMEKADRVDVQIDSVKVVSQYRQLDVQDGLQNRSRLLKGNENENDSMDISRELVKVGLLVEVQVLATLTYGAALPADFSVSDVFSLAIDDNFKTFMDQIHKNSANGAWGPPLFEETEPPEQKSNYLLIISLAVGCSVGGMILGSAILLLFSRRRGSSTVIREFQHQSNPTNPYGDLVGASPRIMLQESDDFLNTNQSSSIFTNPNTMDEEFGKSRSSTWDWRNSESRPSGSNGRDNDHGEDEESDHSSAYELEGQRELANMYSSASSTNIDTPSESASTCTGQGSLGINLSPEALYEAQKQQQQFTFVPREKNASLGMVYPESALAHGNSNRDQNRTGKLVYKSLVCYAPPGPLGVIIDTTAEGPMVHSIKPTSQLLGSMAPGDVVVGLDNIETRQMTAPALTRLMARKSQQPKRKITLLRPVMTH</sequence>
<feature type="compositionally biased region" description="Low complexity" evidence="1">
    <location>
        <begin position="175"/>
        <end position="207"/>
    </location>
</feature>
<proteinExistence type="predicted"/>
<keyword evidence="3" id="KW-0732">Signal</keyword>
<feature type="signal peptide" evidence="3">
    <location>
        <begin position="1"/>
        <end position="20"/>
    </location>
</feature>
<protein>
    <recommendedName>
        <fullName evidence="5">PDZ domain-containing protein</fullName>
    </recommendedName>
</protein>
<feature type="transmembrane region" description="Helical" evidence="2">
    <location>
        <begin position="532"/>
        <end position="557"/>
    </location>
</feature>
<feature type="compositionally biased region" description="Low complexity" evidence="1">
    <location>
        <begin position="232"/>
        <end position="273"/>
    </location>
</feature>
<feature type="compositionally biased region" description="Polar residues" evidence="1">
    <location>
        <begin position="208"/>
        <end position="231"/>
    </location>
</feature>